<evidence type="ECO:0000313" key="1">
    <source>
        <dbReference type="EMBL" id="KPV76114.1"/>
    </source>
</evidence>
<dbReference type="EMBL" id="KQ474077">
    <property type="protein sequence ID" value="KPV76114.1"/>
    <property type="molecule type" value="Genomic_DNA"/>
</dbReference>
<reference evidence="1 2" key="1">
    <citation type="journal article" date="2015" name="Front. Microbiol.">
        <title>Genome sequence of the plant growth promoting endophytic yeast Rhodotorula graminis WP1.</title>
        <authorList>
            <person name="Firrincieli A."/>
            <person name="Otillar R."/>
            <person name="Salamov A."/>
            <person name="Schmutz J."/>
            <person name="Khan Z."/>
            <person name="Redman R.S."/>
            <person name="Fleck N.D."/>
            <person name="Lindquist E."/>
            <person name="Grigoriev I.V."/>
            <person name="Doty S.L."/>
        </authorList>
    </citation>
    <scope>NUCLEOTIDE SEQUENCE [LARGE SCALE GENOMIC DNA]</scope>
    <source>
        <strain evidence="1 2">WP1</strain>
    </source>
</reference>
<dbReference type="RefSeq" id="XP_018272163.1">
    <property type="nucleotide sequence ID" value="XM_018414239.1"/>
</dbReference>
<dbReference type="GeneID" id="28974687"/>
<keyword evidence="2" id="KW-1185">Reference proteome</keyword>
<accession>A0A194S6E2</accession>
<evidence type="ECO:0000313" key="2">
    <source>
        <dbReference type="Proteomes" id="UP000053890"/>
    </source>
</evidence>
<dbReference type="AlphaFoldDB" id="A0A194S6E2"/>
<dbReference type="OrthoDB" id="10550092at2759"/>
<proteinExistence type="predicted"/>
<protein>
    <submittedName>
        <fullName evidence="1">Uncharacterized protein</fullName>
    </submittedName>
</protein>
<dbReference type="Proteomes" id="UP000053890">
    <property type="component" value="Unassembled WGS sequence"/>
</dbReference>
<organism evidence="1 2">
    <name type="scientific">Rhodotorula graminis (strain WP1)</name>
    <dbReference type="NCBI Taxonomy" id="578459"/>
    <lineage>
        <taxon>Eukaryota</taxon>
        <taxon>Fungi</taxon>
        <taxon>Dikarya</taxon>
        <taxon>Basidiomycota</taxon>
        <taxon>Pucciniomycotina</taxon>
        <taxon>Microbotryomycetes</taxon>
        <taxon>Sporidiobolales</taxon>
        <taxon>Sporidiobolaceae</taxon>
        <taxon>Rhodotorula</taxon>
    </lineage>
</organism>
<gene>
    <name evidence="1" type="ORF">RHOBADRAFT_43552</name>
</gene>
<name>A0A194S6E2_RHOGW</name>
<sequence length="301" mass="34161">MDPVVPPPRTNSDRPALERSRSFNELRQALETWRRLPTITAFKRADDKTVKVQVLEHRVWSDLEERRAWQEAFLIVNKRVSSLSKTVELADASRFKVGPAQFAKTDNWMSTIPVALVLLEYDILWLENAHGSGTHSPAAFAKLVQSLGLVTASCHVGPLMIWLKQHAPVAGALWVAMFEWYKRMRSAAVEQNDNWARKLSVLELHGESPGWHDYVHRLDLELAGDRLRGGPALYPHRGDFFQATEVVVEPTMTDLYVALHPDKAALLTEARGECPTTPRSPHRVMARKVWAHVPSVFKRMP</sequence>